<organism evidence="1 2">
    <name type="scientific">Seminavis robusta</name>
    <dbReference type="NCBI Taxonomy" id="568900"/>
    <lineage>
        <taxon>Eukaryota</taxon>
        <taxon>Sar</taxon>
        <taxon>Stramenopiles</taxon>
        <taxon>Ochrophyta</taxon>
        <taxon>Bacillariophyta</taxon>
        <taxon>Bacillariophyceae</taxon>
        <taxon>Bacillariophycidae</taxon>
        <taxon>Naviculales</taxon>
        <taxon>Naviculaceae</taxon>
        <taxon>Seminavis</taxon>
    </lineage>
</organism>
<name>A0A9N8DJ46_9STRA</name>
<dbReference type="EMBL" id="CAICTM010000155">
    <property type="protein sequence ID" value="CAB9503106.1"/>
    <property type="molecule type" value="Genomic_DNA"/>
</dbReference>
<sequence length="413" mass="45333">MTKQEVKALYTGNIVVALLKDVSTIASFSVAEKWNKQKTNCLEVAIQSVVQVNPILTSSMDTRKSDNGEEEIVAMFHTFHPKELLKIIPKPSKPNFKKPLKDLDKKELLAYLEGEIIPQFPSHVGQVTRHCGQEITDKSPVFEVHMMHLPENYACYSVSLSHCIGDGAIYYQVMEQLNSAMTSGTIETKINWDGYEKIKAPNVAPSLALPPLTMLGFMIGPRVFKKFGPKEAEPYTLLLSKKKIGQKKKELVDSTTKYLTSNDVVLSALCGAMLDNAAIQTQYVNLRGKLDELDPSDAGNYVLTSVLGAKDAASYPNAIRKVTASGQSNISPWKSFLPIARGNYVCNTNWAGLKSVLDGTVAHVPSNGFIRSRFAAGGSSYFTIIFEYDNEALGVATNCPIKEGGLLGSILWD</sequence>
<keyword evidence="2" id="KW-1185">Reference proteome</keyword>
<dbReference type="OrthoDB" id="2015434at2759"/>
<proteinExistence type="predicted"/>
<comment type="caution">
    <text evidence="1">The sequence shown here is derived from an EMBL/GenBank/DDBJ whole genome shotgun (WGS) entry which is preliminary data.</text>
</comment>
<dbReference type="AlphaFoldDB" id="A0A9N8DJ46"/>
<gene>
    <name evidence="1" type="ORF">SEMRO_156_G070750.1</name>
</gene>
<accession>A0A9N8DJ46</accession>
<protein>
    <submittedName>
        <fullName evidence="1">Uncharacterized protein</fullName>
    </submittedName>
</protein>
<evidence type="ECO:0000313" key="1">
    <source>
        <dbReference type="EMBL" id="CAB9503106.1"/>
    </source>
</evidence>
<dbReference type="Proteomes" id="UP001153069">
    <property type="component" value="Unassembled WGS sequence"/>
</dbReference>
<reference evidence="1" key="1">
    <citation type="submission" date="2020-06" db="EMBL/GenBank/DDBJ databases">
        <authorList>
            <consortium name="Plant Systems Biology data submission"/>
        </authorList>
    </citation>
    <scope>NUCLEOTIDE SEQUENCE</scope>
    <source>
        <strain evidence="1">D6</strain>
    </source>
</reference>
<evidence type="ECO:0000313" key="2">
    <source>
        <dbReference type="Proteomes" id="UP001153069"/>
    </source>
</evidence>